<reference evidence="14 15" key="1">
    <citation type="submission" date="2016-10" db="EMBL/GenBank/DDBJ databases">
        <authorList>
            <person name="Varghese N."/>
            <person name="Submissions S."/>
        </authorList>
    </citation>
    <scope>NUCLEOTIDE SEQUENCE [LARGE SCALE GENOMIC DNA]</scope>
    <source>
        <strain evidence="14 15">DSM 18839</strain>
    </source>
</reference>
<comment type="caution">
    <text evidence="12">Lacks conserved residue(s) required for the propagation of feature annotation.</text>
</comment>
<evidence type="ECO:0000256" key="1">
    <source>
        <dbReference type="ARBA" id="ARBA00004651"/>
    </source>
</evidence>
<dbReference type="PANTHER" id="PTHR43221:SF1">
    <property type="entry name" value="PROTEASE HTPX"/>
    <property type="match status" value="1"/>
</dbReference>
<dbReference type="GO" id="GO:0008270">
    <property type="term" value="F:zinc ion binding"/>
    <property type="evidence" value="ECO:0007669"/>
    <property type="project" value="UniProtKB-UniRule"/>
</dbReference>
<evidence type="ECO:0000256" key="11">
    <source>
        <dbReference type="ARBA" id="ARBA00023136"/>
    </source>
</evidence>
<feature type="active site" evidence="12">
    <location>
        <position position="129"/>
    </location>
</feature>
<keyword evidence="11 12" id="KW-0472">Membrane</keyword>
<feature type="transmembrane region" description="Helical" evidence="12">
    <location>
        <begin position="139"/>
        <end position="160"/>
    </location>
</feature>
<keyword evidence="10 12" id="KW-0482">Metalloprotease</keyword>
<accession>A0A8G2BJX0</accession>
<evidence type="ECO:0000256" key="6">
    <source>
        <dbReference type="ARBA" id="ARBA00022723"/>
    </source>
</evidence>
<comment type="subcellular location">
    <subcellularLocation>
        <location evidence="1 12">Cell membrane</location>
        <topology evidence="1 12">Multi-pass membrane protein</topology>
    </subcellularLocation>
</comment>
<keyword evidence="5 12" id="KW-0812">Transmembrane</keyword>
<dbReference type="RefSeq" id="WP_028796336.1">
    <property type="nucleotide sequence ID" value="NZ_FNBW01000006.1"/>
</dbReference>
<evidence type="ECO:0000259" key="13">
    <source>
        <dbReference type="Pfam" id="PF01435"/>
    </source>
</evidence>
<dbReference type="NCBIfam" id="NF002826">
    <property type="entry name" value="PRK03001.1"/>
    <property type="match status" value="1"/>
</dbReference>
<keyword evidence="9 12" id="KW-1133">Transmembrane helix</keyword>
<dbReference type="GO" id="GO:0006508">
    <property type="term" value="P:proteolysis"/>
    <property type="evidence" value="ECO:0007669"/>
    <property type="project" value="UniProtKB-KW"/>
</dbReference>
<evidence type="ECO:0000256" key="5">
    <source>
        <dbReference type="ARBA" id="ARBA00022692"/>
    </source>
</evidence>
<dbReference type="CDD" id="cd07336">
    <property type="entry name" value="M48B_HtpX_like"/>
    <property type="match status" value="1"/>
</dbReference>
<protein>
    <recommendedName>
        <fullName evidence="12">Protease HtpX homolog</fullName>
        <ecNumber evidence="12">3.4.24.-</ecNumber>
    </recommendedName>
</protein>
<dbReference type="InterPro" id="IPR050083">
    <property type="entry name" value="HtpX_protease"/>
</dbReference>
<dbReference type="EMBL" id="FNBW01000006">
    <property type="protein sequence ID" value="SDF78291.1"/>
    <property type="molecule type" value="Genomic_DNA"/>
</dbReference>
<gene>
    <name evidence="12" type="primary">htpX</name>
    <name evidence="14" type="ORF">SAMN05660686_02356</name>
</gene>
<proteinExistence type="inferred from homology"/>
<evidence type="ECO:0000256" key="12">
    <source>
        <dbReference type="HAMAP-Rule" id="MF_00188"/>
    </source>
</evidence>
<organism evidence="14 15">
    <name type="scientific">Thalassobaculum litoreum DSM 18839</name>
    <dbReference type="NCBI Taxonomy" id="1123362"/>
    <lineage>
        <taxon>Bacteria</taxon>
        <taxon>Pseudomonadati</taxon>
        <taxon>Pseudomonadota</taxon>
        <taxon>Alphaproteobacteria</taxon>
        <taxon>Rhodospirillales</taxon>
        <taxon>Thalassobaculaceae</taxon>
        <taxon>Thalassobaculum</taxon>
    </lineage>
</organism>
<feature type="domain" description="Peptidase M48" evidence="13">
    <location>
        <begin position="65"/>
        <end position="275"/>
    </location>
</feature>
<keyword evidence="4 12" id="KW-0645">Protease</keyword>
<dbReference type="Proteomes" id="UP000198615">
    <property type="component" value="Unassembled WGS sequence"/>
</dbReference>
<evidence type="ECO:0000256" key="7">
    <source>
        <dbReference type="ARBA" id="ARBA00022801"/>
    </source>
</evidence>
<dbReference type="InterPro" id="IPR001915">
    <property type="entry name" value="Peptidase_M48"/>
</dbReference>
<name>A0A8G2BJX0_9PROT</name>
<dbReference type="InterPro" id="IPR022919">
    <property type="entry name" value="Pept_M48_protease_HtpX"/>
</dbReference>
<evidence type="ECO:0000256" key="4">
    <source>
        <dbReference type="ARBA" id="ARBA00022670"/>
    </source>
</evidence>
<dbReference type="HAMAP" id="MF_00188">
    <property type="entry name" value="Pept_M48_protease_HtpX"/>
    <property type="match status" value="1"/>
</dbReference>
<dbReference type="Gene3D" id="3.30.2010.10">
    <property type="entry name" value="Metalloproteases ('zincins'), catalytic domain"/>
    <property type="match status" value="1"/>
</dbReference>
<evidence type="ECO:0000313" key="15">
    <source>
        <dbReference type="Proteomes" id="UP000198615"/>
    </source>
</evidence>
<evidence type="ECO:0000256" key="10">
    <source>
        <dbReference type="ARBA" id="ARBA00023049"/>
    </source>
</evidence>
<comment type="caution">
    <text evidence="14">The sequence shown here is derived from an EMBL/GenBank/DDBJ whole genome shotgun (WGS) entry which is preliminary data.</text>
</comment>
<sequence length="288" mass="31116">MFRVSLMIAALTALFMGVGYLLGGSGGMVIALLLAGGMNLFAYWNSDKMVLRMHGARQIGRTELPWFHDMIGQLAQRADLPMPKVYVIDQDQPNAFATGRNPENAAVAATTGLLRHLSHEEIAGVMAHELAHVKNRDTLIMTITATIAGAISMLANMAMWSSFLGGNRNNPMGIVGVLAMTILAPLAATLVQMAISRVREYDADRIGAEICGRPLWLASALQKLENGARQIDNHAAENNPATAHMFIVNPLHAHALDGLFATHPPMRERIARLMALAGQDAPQRGPWG</sequence>
<dbReference type="NCBIfam" id="NF002363">
    <property type="entry name" value="PRK01345.1"/>
    <property type="match status" value="1"/>
</dbReference>
<feature type="binding site" evidence="12">
    <location>
        <position position="200"/>
    </location>
    <ligand>
        <name>Zn(2+)</name>
        <dbReference type="ChEBI" id="CHEBI:29105"/>
        <note>catalytic</note>
    </ligand>
</feature>
<keyword evidence="6 12" id="KW-0479">Metal-binding</keyword>
<evidence type="ECO:0000256" key="9">
    <source>
        <dbReference type="ARBA" id="ARBA00022989"/>
    </source>
</evidence>
<keyword evidence="7 12" id="KW-0378">Hydrolase</keyword>
<comment type="cofactor">
    <cofactor evidence="12">
        <name>Zn(2+)</name>
        <dbReference type="ChEBI" id="CHEBI:29105"/>
    </cofactor>
    <text evidence="12">Binds 1 zinc ion per subunit.</text>
</comment>
<keyword evidence="8 12" id="KW-0862">Zinc</keyword>
<keyword evidence="15" id="KW-1185">Reference proteome</keyword>
<keyword evidence="3 12" id="KW-1003">Cell membrane</keyword>
<feature type="binding site" evidence="12">
    <location>
        <position position="132"/>
    </location>
    <ligand>
        <name>Zn(2+)</name>
        <dbReference type="ChEBI" id="CHEBI:29105"/>
        <note>catalytic</note>
    </ligand>
</feature>
<evidence type="ECO:0000256" key="3">
    <source>
        <dbReference type="ARBA" id="ARBA00022475"/>
    </source>
</evidence>
<comment type="similarity">
    <text evidence="2 12">Belongs to the peptidase M48B family.</text>
</comment>
<evidence type="ECO:0000256" key="8">
    <source>
        <dbReference type="ARBA" id="ARBA00022833"/>
    </source>
</evidence>
<feature type="transmembrane region" description="Helical" evidence="12">
    <location>
        <begin position="172"/>
        <end position="195"/>
    </location>
</feature>
<feature type="binding site" evidence="12">
    <location>
        <position position="128"/>
    </location>
    <ligand>
        <name>Zn(2+)</name>
        <dbReference type="ChEBI" id="CHEBI:29105"/>
        <note>catalytic</note>
    </ligand>
</feature>
<dbReference type="PANTHER" id="PTHR43221">
    <property type="entry name" value="PROTEASE HTPX"/>
    <property type="match status" value="1"/>
</dbReference>
<keyword evidence="14" id="KW-0346">Stress response</keyword>
<dbReference type="EC" id="3.4.24.-" evidence="12"/>
<dbReference type="AlphaFoldDB" id="A0A8G2BJX0"/>
<evidence type="ECO:0000313" key="14">
    <source>
        <dbReference type="EMBL" id="SDF78291.1"/>
    </source>
</evidence>
<dbReference type="OrthoDB" id="15218at2"/>
<dbReference type="Pfam" id="PF01435">
    <property type="entry name" value="Peptidase_M48"/>
    <property type="match status" value="1"/>
</dbReference>
<evidence type="ECO:0000256" key="2">
    <source>
        <dbReference type="ARBA" id="ARBA00009779"/>
    </source>
</evidence>
<dbReference type="GO" id="GO:0004222">
    <property type="term" value="F:metalloendopeptidase activity"/>
    <property type="evidence" value="ECO:0007669"/>
    <property type="project" value="UniProtKB-UniRule"/>
</dbReference>
<dbReference type="GO" id="GO:0005886">
    <property type="term" value="C:plasma membrane"/>
    <property type="evidence" value="ECO:0007669"/>
    <property type="project" value="UniProtKB-SubCell"/>
</dbReference>